<evidence type="ECO:0000259" key="3">
    <source>
        <dbReference type="PROSITE" id="PS51387"/>
    </source>
</evidence>
<dbReference type="InterPro" id="IPR006094">
    <property type="entry name" value="Oxid_FAD_bind_N"/>
</dbReference>
<dbReference type="InterPro" id="IPR036318">
    <property type="entry name" value="FAD-bd_PCMH-like_sf"/>
</dbReference>
<dbReference type="PROSITE" id="PS51387">
    <property type="entry name" value="FAD_PCMH"/>
    <property type="match status" value="1"/>
</dbReference>
<evidence type="ECO:0000313" key="4">
    <source>
        <dbReference type="EMBL" id="CAK5282302.1"/>
    </source>
</evidence>
<gene>
    <name evidence="4" type="ORF">MYCIT1_LOCUS33950</name>
</gene>
<keyword evidence="5" id="KW-1185">Reference proteome</keyword>
<name>A0AAD2HXZ4_9AGAR</name>
<dbReference type="PANTHER" id="PTHR13878">
    <property type="entry name" value="GULONOLACTONE OXIDASE"/>
    <property type="match status" value="1"/>
</dbReference>
<keyword evidence="2" id="KW-0560">Oxidoreductase</keyword>
<dbReference type="Pfam" id="PF08031">
    <property type="entry name" value="BBE"/>
    <property type="match status" value="1"/>
</dbReference>
<dbReference type="InterPro" id="IPR016166">
    <property type="entry name" value="FAD-bd_PCMH"/>
</dbReference>
<dbReference type="InterPro" id="IPR012951">
    <property type="entry name" value="BBE"/>
</dbReference>
<dbReference type="Gene3D" id="3.30.465.10">
    <property type="match status" value="1"/>
</dbReference>
<protein>
    <recommendedName>
        <fullName evidence="3">FAD-binding PCMH-type domain-containing protein</fullName>
    </recommendedName>
</protein>
<dbReference type="EMBL" id="CAVNYO010000452">
    <property type="protein sequence ID" value="CAK5282302.1"/>
    <property type="molecule type" value="Genomic_DNA"/>
</dbReference>
<dbReference type="InterPro" id="IPR050432">
    <property type="entry name" value="FAD-linked_Oxidoreductases_BP"/>
</dbReference>
<dbReference type="SUPFAM" id="SSF56176">
    <property type="entry name" value="FAD-binding/transporter-associated domain-like"/>
    <property type="match status" value="1"/>
</dbReference>
<comment type="similarity">
    <text evidence="1">Belongs to the oxygen-dependent FAD-linked oxidoreductase family.</text>
</comment>
<proteinExistence type="inferred from homology"/>
<evidence type="ECO:0000256" key="1">
    <source>
        <dbReference type="ARBA" id="ARBA00005466"/>
    </source>
</evidence>
<organism evidence="4 5">
    <name type="scientific">Mycena citricolor</name>
    <dbReference type="NCBI Taxonomy" id="2018698"/>
    <lineage>
        <taxon>Eukaryota</taxon>
        <taxon>Fungi</taxon>
        <taxon>Dikarya</taxon>
        <taxon>Basidiomycota</taxon>
        <taxon>Agaricomycotina</taxon>
        <taxon>Agaricomycetes</taxon>
        <taxon>Agaricomycetidae</taxon>
        <taxon>Agaricales</taxon>
        <taxon>Marasmiineae</taxon>
        <taxon>Mycenaceae</taxon>
        <taxon>Mycena</taxon>
    </lineage>
</organism>
<dbReference type="GO" id="GO:0071949">
    <property type="term" value="F:FAD binding"/>
    <property type="evidence" value="ECO:0007669"/>
    <property type="project" value="InterPro"/>
</dbReference>
<dbReference type="InterPro" id="IPR016169">
    <property type="entry name" value="FAD-bd_PCMH_sub2"/>
</dbReference>
<dbReference type="PANTHER" id="PTHR13878:SF91">
    <property type="entry name" value="FAD BINDING DOMAIN PROTEIN (AFU_ORTHOLOGUE AFUA_6G12070)-RELATED"/>
    <property type="match status" value="1"/>
</dbReference>
<dbReference type="GO" id="GO:0016491">
    <property type="term" value="F:oxidoreductase activity"/>
    <property type="evidence" value="ECO:0007669"/>
    <property type="project" value="UniProtKB-KW"/>
</dbReference>
<comment type="caution">
    <text evidence="4">The sequence shown here is derived from an EMBL/GenBank/DDBJ whole genome shotgun (WGS) entry which is preliminary data.</text>
</comment>
<dbReference type="Proteomes" id="UP001295794">
    <property type="component" value="Unassembled WGS sequence"/>
</dbReference>
<evidence type="ECO:0000256" key="2">
    <source>
        <dbReference type="ARBA" id="ARBA00023002"/>
    </source>
</evidence>
<dbReference type="AlphaFoldDB" id="A0AAD2HXZ4"/>
<dbReference type="Pfam" id="PF01565">
    <property type="entry name" value="FAD_binding_4"/>
    <property type="match status" value="1"/>
</dbReference>
<reference evidence="4" key="1">
    <citation type="submission" date="2023-11" db="EMBL/GenBank/DDBJ databases">
        <authorList>
            <person name="De Vega J J."/>
            <person name="De Vega J J."/>
        </authorList>
    </citation>
    <scope>NUCLEOTIDE SEQUENCE</scope>
</reference>
<sequence>MSHYALQDVLPATNYLVHDLALDGLNASVDGRLHSARPFAWSCFNGGADCPVVQVRTETAHPSAILANDCCFHQAQYTNETFRAAAFAGYINTQWETCQATGAQCLLDFANATSLEPALGGAQSCGQGSVSEFYIDVATWMDVAHAFGFSRQMGMPLAVKNTGHDYNGRSSAPGSLAIWMHHLKNITYEPNFVPQGCPSTQASQMGVTLGAGVQWAEAYAFADAHNITLVGGSDRSVGVVGGWTQGGGHSVLSNTMGLGADRVLEYQVVTPDGRLRTVNQCQHEDLFFALRGGGGGTFAVVMSATILASPPVTLQTLILTWPESDRTLTREIWALMVDNALHLASDGWGGFATANTVILVNPALDAAAATRSLAPLIHFERTGTQRTVTAFPTFYSFFESFTTAHVAIVGQQLALASRLVPTSAFASAASRSALLAALVATDDAAPGTIVLLAPPFNVPGSGTSATPLWRDSVYHVTAVAGWAWNATREEKRAAYDRVGRAMDRIRAVTPGGGAYLNEADVYEPDHEVSFWGGHYPELLRIKEKYDPDRLLDCWHCVGSDPESDRFSCYL</sequence>
<accession>A0AAD2HXZ4</accession>
<evidence type="ECO:0000313" key="5">
    <source>
        <dbReference type="Proteomes" id="UP001295794"/>
    </source>
</evidence>
<feature type="domain" description="FAD-binding PCMH-type" evidence="3">
    <location>
        <begin position="126"/>
        <end position="311"/>
    </location>
</feature>